<reference evidence="1 2" key="1">
    <citation type="submission" date="2018-11" db="EMBL/GenBank/DDBJ databases">
        <title>Microbial catabolism of amino acid.</title>
        <authorList>
            <person name="Hibi M."/>
            <person name="Ogawa J."/>
        </authorList>
    </citation>
    <scope>NUCLEOTIDE SEQUENCE [LARGE SCALE GENOMIC DNA]</scope>
    <source>
        <strain evidence="1 2">C31-06</strain>
    </source>
</reference>
<dbReference type="RefSeq" id="WP_124391545.1">
    <property type="nucleotide sequence ID" value="NZ_BHYM01000023.1"/>
</dbReference>
<proteinExistence type="predicted"/>
<evidence type="ECO:0000313" key="2">
    <source>
        <dbReference type="Proteomes" id="UP000287519"/>
    </source>
</evidence>
<sequence>MSTSAARVLPRVLGVLTAAYSVAIIVSPKLLAKPCKLTRADGVVPPEVATVIRAVGVRDAASGLALVTAPAGAALHAAVAVRVVSDFGDAAVFGLTLPDAATKAKAAGVAAAWGTLCAYSGRHTG</sequence>
<dbReference type="AlphaFoldDB" id="A0A402C633"/>
<dbReference type="EMBL" id="BHYM01000023">
    <property type="protein sequence ID" value="GCE39084.1"/>
    <property type="molecule type" value="Genomic_DNA"/>
</dbReference>
<name>A0A402C633_RHOWR</name>
<gene>
    <name evidence="1" type="ORF">Rhow_002608</name>
</gene>
<comment type="caution">
    <text evidence="1">The sequence shown here is derived from an EMBL/GenBank/DDBJ whole genome shotgun (WGS) entry which is preliminary data.</text>
</comment>
<accession>A0A402C633</accession>
<protein>
    <submittedName>
        <fullName evidence="1">Uncharacterized protein</fullName>
    </submittedName>
</protein>
<dbReference type="Proteomes" id="UP000287519">
    <property type="component" value="Unassembled WGS sequence"/>
</dbReference>
<organism evidence="1 2">
    <name type="scientific">Rhodococcus wratislaviensis</name>
    <name type="common">Tsukamurella wratislaviensis</name>
    <dbReference type="NCBI Taxonomy" id="44752"/>
    <lineage>
        <taxon>Bacteria</taxon>
        <taxon>Bacillati</taxon>
        <taxon>Actinomycetota</taxon>
        <taxon>Actinomycetes</taxon>
        <taxon>Mycobacteriales</taxon>
        <taxon>Nocardiaceae</taxon>
        <taxon>Rhodococcus</taxon>
    </lineage>
</organism>
<dbReference type="OrthoDB" id="3436761at2"/>
<keyword evidence="2" id="KW-1185">Reference proteome</keyword>
<evidence type="ECO:0000313" key="1">
    <source>
        <dbReference type="EMBL" id="GCE39084.1"/>
    </source>
</evidence>